<proteinExistence type="predicted"/>
<organism evidence="1 2">
    <name type="scientific">Symbiodinium microadriaticum</name>
    <name type="common">Dinoflagellate</name>
    <name type="synonym">Zooxanthella microadriatica</name>
    <dbReference type="NCBI Taxonomy" id="2951"/>
    <lineage>
        <taxon>Eukaryota</taxon>
        <taxon>Sar</taxon>
        <taxon>Alveolata</taxon>
        <taxon>Dinophyceae</taxon>
        <taxon>Suessiales</taxon>
        <taxon>Symbiodiniaceae</taxon>
        <taxon>Symbiodinium</taxon>
    </lineage>
</organism>
<dbReference type="AlphaFoldDB" id="A0A1Q9BQE2"/>
<feature type="non-terminal residue" evidence="1">
    <location>
        <position position="37"/>
    </location>
</feature>
<dbReference type="EMBL" id="LSRX01007006">
    <property type="protein sequence ID" value="OLP72791.1"/>
    <property type="molecule type" value="Genomic_DNA"/>
</dbReference>
<accession>A0A1Q9BQE2</accession>
<sequence length="37" mass="3925">GLGASPGHRRSGIRALPRAWTSCGFSRGAKRLTLRSS</sequence>
<gene>
    <name evidence="1" type="ORF">AK812_SmicGene48072</name>
</gene>
<comment type="caution">
    <text evidence="1">The sequence shown here is derived from an EMBL/GenBank/DDBJ whole genome shotgun (WGS) entry which is preliminary data.</text>
</comment>
<reference evidence="1 2" key="1">
    <citation type="submission" date="2016-02" db="EMBL/GenBank/DDBJ databases">
        <title>Genome analysis of coral dinoflagellate symbionts highlights evolutionary adaptations to a symbiotic lifestyle.</title>
        <authorList>
            <person name="Aranda M."/>
            <person name="Li Y."/>
            <person name="Liew Y.J."/>
            <person name="Baumgarten S."/>
            <person name="Simakov O."/>
            <person name="Wilson M."/>
            <person name="Piel J."/>
            <person name="Ashoor H."/>
            <person name="Bougouffa S."/>
            <person name="Bajic V.B."/>
            <person name="Ryu T."/>
            <person name="Ravasi T."/>
            <person name="Bayer T."/>
            <person name="Micklem G."/>
            <person name="Kim H."/>
            <person name="Bhak J."/>
            <person name="Lajeunesse T.C."/>
            <person name="Voolstra C.R."/>
        </authorList>
    </citation>
    <scope>NUCLEOTIDE SEQUENCE [LARGE SCALE GENOMIC DNA]</scope>
    <source>
        <strain evidence="1 2">CCMP2467</strain>
    </source>
</reference>
<evidence type="ECO:0000313" key="2">
    <source>
        <dbReference type="Proteomes" id="UP000186817"/>
    </source>
</evidence>
<keyword evidence="2" id="KW-1185">Reference proteome</keyword>
<feature type="non-terminal residue" evidence="1">
    <location>
        <position position="1"/>
    </location>
</feature>
<dbReference type="Proteomes" id="UP000186817">
    <property type="component" value="Unassembled WGS sequence"/>
</dbReference>
<evidence type="ECO:0000313" key="1">
    <source>
        <dbReference type="EMBL" id="OLP72791.1"/>
    </source>
</evidence>
<protein>
    <submittedName>
        <fullName evidence="1">Uncharacterized protein</fullName>
    </submittedName>
</protein>
<name>A0A1Q9BQE2_SYMMI</name>